<dbReference type="RefSeq" id="WP_137318858.1">
    <property type="nucleotide sequence ID" value="NZ_BAABGL010000002.1"/>
</dbReference>
<dbReference type="Proteomes" id="UP001500642">
    <property type="component" value="Unassembled WGS sequence"/>
</dbReference>
<sequence>MHRRRAAPIRATPLELPRIITRSTAEETGHTPYFFDSTPLAERSIYGAHESASSSETVLVPEWVDDGWIETYRRARQLAAVHPAAVFCSLTAAELYGLPLPARHRGGALHVLTRATGNRTRMRNTIGHRSDRLLARSVHDLQLNHPAYVLLELAGLLDRWTLVRVCDAIVGGWNGPPMTTIDDLRAFVATQHRYTGKRTLVDAAASARADVDSPKETDVRLTIVRAGLPEPEVHPEIRLASGHHVFPDLGYRRERVVLEYEGRHHRKKGQWDYDIERYDDLRDIGYLVIRITSTTPESTWLGKLERALETRQVVTDP</sequence>
<evidence type="ECO:0000313" key="1">
    <source>
        <dbReference type="EMBL" id="GAA4384495.1"/>
    </source>
</evidence>
<comment type="caution">
    <text evidence="1">The sequence shown here is derived from an EMBL/GenBank/DDBJ whole genome shotgun (WGS) entry which is preliminary data.</text>
</comment>
<evidence type="ECO:0008006" key="3">
    <source>
        <dbReference type="Google" id="ProtNLM"/>
    </source>
</evidence>
<accession>A0ABP8J3P8</accession>
<gene>
    <name evidence="1" type="ORF">GCM10023167_05300</name>
</gene>
<keyword evidence="2" id="KW-1185">Reference proteome</keyword>
<reference evidence="2" key="1">
    <citation type="journal article" date="2019" name="Int. J. Syst. Evol. Microbiol.">
        <title>The Global Catalogue of Microorganisms (GCM) 10K type strain sequencing project: providing services to taxonomists for standard genome sequencing and annotation.</title>
        <authorList>
            <consortium name="The Broad Institute Genomics Platform"/>
            <consortium name="The Broad Institute Genome Sequencing Center for Infectious Disease"/>
            <person name="Wu L."/>
            <person name="Ma J."/>
        </authorList>
    </citation>
    <scope>NUCLEOTIDE SEQUENCE [LARGE SCALE GENOMIC DNA]</scope>
    <source>
        <strain evidence="2">JCM 17808</strain>
    </source>
</reference>
<dbReference type="EMBL" id="BAABGL010000002">
    <property type="protein sequence ID" value="GAA4384495.1"/>
    <property type="molecule type" value="Genomic_DNA"/>
</dbReference>
<name>A0ABP8J3P8_9MICO</name>
<organism evidence="1 2">
    <name type="scientific">Brevibacterium pityocampae</name>
    <dbReference type="NCBI Taxonomy" id="506594"/>
    <lineage>
        <taxon>Bacteria</taxon>
        <taxon>Bacillati</taxon>
        <taxon>Actinomycetota</taxon>
        <taxon>Actinomycetes</taxon>
        <taxon>Micrococcales</taxon>
        <taxon>Brevibacteriaceae</taxon>
        <taxon>Brevibacterium</taxon>
    </lineage>
</organism>
<evidence type="ECO:0000313" key="2">
    <source>
        <dbReference type="Proteomes" id="UP001500642"/>
    </source>
</evidence>
<protein>
    <recommendedName>
        <fullName evidence="3">DUF559 domain-containing protein</fullName>
    </recommendedName>
</protein>
<proteinExistence type="predicted"/>